<proteinExistence type="predicted"/>
<evidence type="ECO:0000313" key="2">
    <source>
        <dbReference type="Proteomes" id="UP000324222"/>
    </source>
</evidence>
<gene>
    <name evidence="1" type="ORF">E2C01_011644</name>
</gene>
<dbReference type="Proteomes" id="UP000324222">
    <property type="component" value="Unassembled WGS sequence"/>
</dbReference>
<dbReference type="EMBL" id="VSRR010000708">
    <property type="protein sequence ID" value="MPC18751.1"/>
    <property type="molecule type" value="Genomic_DNA"/>
</dbReference>
<accession>A0A5B7DBN8</accession>
<protein>
    <submittedName>
        <fullName evidence="1">Uncharacterized protein</fullName>
    </submittedName>
</protein>
<organism evidence="1 2">
    <name type="scientific">Portunus trituberculatus</name>
    <name type="common">Swimming crab</name>
    <name type="synonym">Neptunus trituberculatus</name>
    <dbReference type="NCBI Taxonomy" id="210409"/>
    <lineage>
        <taxon>Eukaryota</taxon>
        <taxon>Metazoa</taxon>
        <taxon>Ecdysozoa</taxon>
        <taxon>Arthropoda</taxon>
        <taxon>Crustacea</taxon>
        <taxon>Multicrustacea</taxon>
        <taxon>Malacostraca</taxon>
        <taxon>Eumalacostraca</taxon>
        <taxon>Eucarida</taxon>
        <taxon>Decapoda</taxon>
        <taxon>Pleocyemata</taxon>
        <taxon>Brachyura</taxon>
        <taxon>Eubrachyura</taxon>
        <taxon>Portunoidea</taxon>
        <taxon>Portunidae</taxon>
        <taxon>Portuninae</taxon>
        <taxon>Portunus</taxon>
    </lineage>
</organism>
<comment type="caution">
    <text evidence="1">The sequence shown here is derived from an EMBL/GenBank/DDBJ whole genome shotgun (WGS) entry which is preliminary data.</text>
</comment>
<reference evidence="1 2" key="1">
    <citation type="submission" date="2019-05" db="EMBL/GenBank/DDBJ databases">
        <title>Another draft genome of Portunus trituberculatus and its Hox gene families provides insights of decapod evolution.</title>
        <authorList>
            <person name="Jeong J.-H."/>
            <person name="Song I."/>
            <person name="Kim S."/>
            <person name="Choi T."/>
            <person name="Kim D."/>
            <person name="Ryu S."/>
            <person name="Kim W."/>
        </authorList>
    </citation>
    <scope>NUCLEOTIDE SEQUENCE [LARGE SCALE GENOMIC DNA]</scope>
    <source>
        <tissue evidence="1">Muscle</tissue>
    </source>
</reference>
<dbReference type="AlphaFoldDB" id="A0A5B7DBN8"/>
<evidence type="ECO:0000313" key="1">
    <source>
        <dbReference type="EMBL" id="MPC18751.1"/>
    </source>
</evidence>
<sequence>MDGTTCCQGRAGARQCVVIAELMRGSVFSLPGWQHVISGQSWCEAGSISSVKLQEDNLRLPVQEQPVSCRRLRVVRSRRFGFHPPRYITFNTKTEQFLITYAFNVRVEAAQPLPALERTPPLSASSSEEDDLEMDCYHMDIRRGAALIQERTSILNHSYLSVVNSGTPCLLLRLFSF</sequence>
<keyword evidence="2" id="KW-1185">Reference proteome</keyword>
<name>A0A5B7DBN8_PORTR</name>